<keyword evidence="3" id="KW-0309">Germination</keyword>
<keyword evidence="6" id="KW-0564">Palmitate</keyword>
<dbReference type="InterPro" id="IPR046953">
    <property type="entry name" value="Spore_GerAC-like_C"/>
</dbReference>
<dbReference type="PANTHER" id="PTHR35789">
    <property type="entry name" value="SPORE GERMINATION PROTEIN B3"/>
    <property type="match status" value="1"/>
</dbReference>
<keyword evidence="7" id="KW-0449">Lipoprotein</keyword>
<comment type="subcellular location">
    <subcellularLocation>
        <location evidence="1">Membrane</location>
        <topology evidence="1">Lipid-anchor</topology>
    </subcellularLocation>
</comment>
<evidence type="ECO:0000256" key="5">
    <source>
        <dbReference type="ARBA" id="ARBA00023136"/>
    </source>
</evidence>
<evidence type="ECO:0000256" key="7">
    <source>
        <dbReference type="ARBA" id="ARBA00023288"/>
    </source>
</evidence>
<comment type="caution">
    <text evidence="10">The sequence shown here is derived from an EMBL/GenBank/DDBJ whole genome shotgun (WGS) entry which is preliminary data.</text>
</comment>
<reference evidence="10 11" key="1">
    <citation type="submission" date="2023-07" db="EMBL/GenBank/DDBJ databases">
        <title>Genomic Encyclopedia of Type Strains, Phase IV (KMG-IV): sequencing the most valuable type-strain genomes for metagenomic binning, comparative biology and taxonomic classification.</title>
        <authorList>
            <person name="Goeker M."/>
        </authorList>
    </citation>
    <scope>NUCLEOTIDE SEQUENCE [LARGE SCALE GENOMIC DNA]</scope>
    <source>
        <strain evidence="10 11">T98</strain>
    </source>
</reference>
<dbReference type="Gene3D" id="3.30.300.210">
    <property type="entry name" value="Nutrient germinant receptor protein C, domain 3"/>
    <property type="match status" value="1"/>
</dbReference>
<evidence type="ECO:0000256" key="1">
    <source>
        <dbReference type="ARBA" id="ARBA00004635"/>
    </source>
</evidence>
<feature type="domain" description="Spore germination GerAC-like C-terminal" evidence="8">
    <location>
        <begin position="240"/>
        <end position="407"/>
    </location>
</feature>
<keyword evidence="11" id="KW-1185">Reference proteome</keyword>
<sequence length="419" mass="46569">MSENTFTSGNRRHKMARGFLLAVSLLSLLTGGCWDDRELNELGIVSGSAYDWKDNQWLATYQVINPSSGSNNTGGSGGGSSSSPPFLTYAVTGSTIMQAVERTNLTSTRQLFFSHSRITVIGESLAKRGISQLIDLFLRKPDARETVYVFIAKGEAGRILSQLMQLTKNQGAGIQLMIEQEARLTSYYPGIQMFELAMQLTSESASAAVPEIMLSGGKVMDRTDDIAQTDLPSRIKFGRLAVLKGDRFVGWLSQHEAYGLSFMTDKIQKANISFPSIPEKGDKDDASFTLLHSSTAVRPVWEKDHFVMDIDIEASGTLTELGSNLKLEEDSTVRKLENSIAHNILEIVQTSWGSVQKLNADVTGFAVAIHRHYPQRWKRIEREHSWDTVFQNIEIRPHAKVKITRIGLNSNSYNSLDKK</sequence>
<dbReference type="EMBL" id="JAUSUY010000024">
    <property type="protein sequence ID" value="MDT3428636.1"/>
    <property type="molecule type" value="Genomic_DNA"/>
</dbReference>
<dbReference type="Pfam" id="PF25198">
    <property type="entry name" value="Spore_GerAC_N"/>
    <property type="match status" value="1"/>
</dbReference>
<dbReference type="InterPro" id="IPR038501">
    <property type="entry name" value="Spore_GerAC_C_sf"/>
</dbReference>
<evidence type="ECO:0000259" key="9">
    <source>
        <dbReference type="Pfam" id="PF25198"/>
    </source>
</evidence>
<evidence type="ECO:0000256" key="3">
    <source>
        <dbReference type="ARBA" id="ARBA00022544"/>
    </source>
</evidence>
<dbReference type="RefSeq" id="WP_025698275.1">
    <property type="nucleotide sequence ID" value="NZ_JAUSUY010000024.1"/>
</dbReference>
<evidence type="ECO:0000313" key="10">
    <source>
        <dbReference type="EMBL" id="MDT3428636.1"/>
    </source>
</evidence>
<dbReference type="NCBIfam" id="TIGR02887">
    <property type="entry name" value="spore_ger_x_C"/>
    <property type="match status" value="1"/>
</dbReference>
<proteinExistence type="inferred from homology"/>
<gene>
    <name evidence="10" type="ORF">J2Z22_004229</name>
</gene>
<dbReference type="InterPro" id="IPR057336">
    <property type="entry name" value="GerAC_N"/>
</dbReference>
<accession>A0ABU3HCT9</accession>
<evidence type="ECO:0000313" key="11">
    <source>
        <dbReference type="Proteomes" id="UP001248709"/>
    </source>
</evidence>
<comment type="similarity">
    <text evidence="2">Belongs to the GerABKC lipoprotein family.</text>
</comment>
<keyword evidence="5" id="KW-0472">Membrane</keyword>
<protein>
    <submittedName>
        <fullName evidence="10">Spore germination protein KC</fullName>
    </submittedName>
</protein>
<evidence type="ECO:0000256" key="2">
    <source>
        <dbReference type="ARBA" id="ARBA00007886"/>
    </source>
</evidence>
<evidence type="ECO:0000256" key="6">
    <source>
        <dbReference type="ARBA" id="ARBA00023139"/>
    </source>
</evidence>
<feature type="domain" description="Spore germination protein N-terminal" evidence="9">
    <location>
        <begin position="35"/>
        <end position="212"/>
    </location>
</feature>
<evidence type="ECO:0000256" key="4">
    <source>
        <dbReference type="ARBA" id="ARBA00022729"/>
    </source>
</evidence>
<dbReference type="Pfam" id="PF05504">
    <property type="entry name" value="Spore_GerAC"/>
    <property type="match status" value="1"/>
</dbReference>
<dbReference type="PANTHER" id="PTHR35789:SF1">
    <property type="entry name" value="SPORE GERMINATION PROTEIN B3"/>
    <property type="match status" value="1"/>
</dbReference>
<dbReference type="InterPro" id="IPR008844">
    <property type="entry name" value="Spore_GerAC-like"/>
</dbReference>
<organism evidence="10 11">
    <name type="scientific">Paenibacillus forsythiae</name>
    <dbReference type="NCBI Taxonomy" id="365616"/>
    <lineage>
        <taxon>Bacteria</taxon>
        <taxon>Bacillati</taxon>
        <taxon>Bacillota</taxon>
        <taxon>Bacilli</taxon>
        <taxon>Bacillales</taxon>
        <taxon>Paenibacillaceae</taxon>
        <taxon>Paenibacillus</taxon>
    </lineage>
</organism>
<dbReference type="Proteomes" id="UP001248709">
    <property type="component" value="Unassembled WGS sequence"/>
</dbReference>
<name>A0ABU3HCT9_9BACL</name>
<keyword evidence="4" id="KW-0732">Signal</keyword>
<evidence type="ECO:0000259" key="8">
    <source>
        <dbReference type="Pfam" id="PF05504"/>
    </source>
</evidence>